<dbReference type="EMBL" id="JAVRRF010000001">
    <property type="protein sequence ID" value="KAK5068392.1"/>
    <property type="molecule type" value="Genomic_DNA"/>
</dbReference>
<feature type="region of interest" description="Disordered" evidence="1">
    <location>
        <begin position="1"/>
        <end position="28"/>
    </location>
</feature>
<protein>
    <submittedName>
        <fullName evidence="2">Uncharacterized protein</fullName>
    </submittedName>
</protein>
<evidence type="ECO:0000313" key="3">
    <source>
        <dbReference type="Proteomes" id="UP001345691"/>
    </source>
</evidence>
<feature type="compositionally biased region" description="Basic and acidic residues" evidence="1">
    <location>
        <begin position="94"/>
        <end position="104"/>
    </location>
</feature>
<feature type="region of interest" description="Disordered" evidence="1">
    <location>
        <begin position="57"/>
        <end position="79"/>
    </location>
</feature>
<evidence type="ECO:0000313" key="2">
    <source>
        <dbReference type="EMBL" id="KAK5068392.1"/>
    </source>
</evidence>
<gene>
    <name evidence="2" type="ORF">LTR69_000511</name>
</gene>
<name>A0ABR0JR08_9EURO</name>
<keyword evidence="3" id="KW-1185">Reference proteome</keyword>
<evidence type="ECO:0000256" key="1">
    <source>
        <dbReference type="SAM" id="MobiDB-lite"/>
    </source>
</evidence>
<organism evidence="2 3">
    <name type="scientific">Exophiala sideris</name>
    <dbReference type="NCBI Taxonomy" id="1016849"/>
    <lineage>
        <taxon>Eukaryota</taxon>
        <taxon>Fungi</taxon>
        <taxon>Dikarya</taxon>
        <taxon>Ascomycota</taxon>
        <taxon>Pezizomycotina</taxon>
        <taxon>Eurotiomycetes</taxon>
        <taxon>Chaetothyriomycetidae</taxon>
        <taxon>Chaetothyriales</taxon>
        <taxon>Herpotrichiellaceae</taxon>
        <taxon>Exophiala</taxon>
    </lineage>
</organism>
<sequence length="226" mass="24591">MVFHRPHGSLAAAKPAPAAVPAPTPTRAPAAVAAKLRQLLALDLLDERVTADIAQGDQEQREVRCPDEGAEDDASDLQRADVIQNRLALARKDVQHGARDDAGRGAHSGPPEAEERAIPGKKQCWEQGEEKQSRYYCVDELRAFGTQSLGLHLLKARKFGHEGQDEDDGVVEQRHGEWAERHAVGPVAAGWTRAVKEVHVPLWDGRCEKRDGDQAGCQAGSVQDRG</sequence>
<feature type="compositionally biased region" description="Basic and acidic residues" evidence="1">
    <location>
        <begin position="58"/>
        <end position="67"/>
    </location>
</feature>
<feature type="region of interest" description="Disordered" evidence="1">
    <location>
        <begin position="94"/>
        <end position="118"/>
    </location>
</feature>
<comment type="caution">
    <text evidence="2">The sequence shown here is derived from an EMBL/GenBank/DDBJ whole genome shotgun (WGS) entry which is preliminary data.</text>
</comment>
<proteinExistence type="predicted"/>
<dbReference type="Proteomes" id="UP001345691">
    <property type="component" value="Unassembled WGS sequence"/>
</dbReference>
<accession>A0ABR0JR08</accession>
<reference evidence="2 3" key="1">
    <citation type="submission" date="2023-08" db="EMBL/GenBank/DDBJ databases">
        <title>Black Yeasts Isolated from many extreme environments.</title>
        <authorList>
            <person name="Coleine C."/>
            <person name="Stajich J.E."/>
            <person name="Selbmann L."/>
        </authorList>
    </citation>
    <scope>NUCLEOTIDE SEQUENCE [LARGE SCALE GENOMIC DNA]</scope>
    <source>
        <strain evidence="2 3">CCFEE 6328</strain>
    </source>
</reference>